<proteinExistence type="predicted"/>
<gene>
    <name evidence="2" type="ORF">OESDEN_02867</name>
</gene>
<evidence type="ECO:0000313" key="2">
    <source>
        <dbReference type="EMBL" id="KHJ97153.1"/>
    </source>
</evidence>
<feature type="compositionally biased region" description="Low complexity" evidence="1">
    <location>
        <begin position="64"/>
        <end position="76"/>
    </location>
</feature>
<organism evidence="2 3">
    <name type="scientific">Oesophagostomum dentatum</name>
    <name type="common">Nodular worm</name>
    <dbReference type="NCBI Taxonomy" id="61180"/>
    <lineage>
        <taxon>Eukaryota</taxon>
        <taxon>Metazoa</taxon>
        <taxon>Ecdysozoa</taxon>
        <taxon>Nematoda</taxon>
        <taxon>Chromadorea</taxon>
        <taxon>Rhabditida</taxon>
        <taxon>Rhabditina</taxon>
        <taxon>Rhabditomorpha</taxon>
        <taxon>Strongyloidea</taxon>
        <taxon>Strongylidae</taxon>
        <taxon>Oesophagostomum</taxon>
    </lineage>
</organism>
<feature type="compositionally biased region" description="Low complexity" evidence="1">
    <location>
        <begin position="127"/>
        <end position="139"/>
    </location>
</feature>
<accession>A0A0B1TI11</accession>
<feature type="compositionally biased region" description="Basic and acidic residues" evidence="1">
    <location>
        <begin position="197"/>
        <end position="218"/>
    </location>
</feature>
<keyword evidence="3" id="KW-1185">Reference proteome</keyword>
<dbReference type="AlphaFoldDB" id="A0A0B1TI11"/>
<dbReference type="OrthoDB" id="5867217at2759"/>
<protein>
    <submittedName>
        <fullName evidence="2">Uncharacterized protein</fullName>
    </submittedName>
</protein>
<evidence type="ECO:0000256" key="1">
    <source>
        <dbReference type="SAM" id="MobiDB-lite"/>
    </source>
</evidence>
<feature type="compositionally biased region" description="Acidic residues" evidence="1">
    <location>
        <begin position="176"/>
        <end position="196"/>
    </location>
</feature>
<feature type="region of interest" description="Disordered" evidence="1">
    <location>
        <begin position="64"/>
        <end position="218"/>
    </location>
</feature>
<feature type="compositionally biased region" description="Basic and acidic residues" evidence="1">
    <location>
        <begin position="98"/>
        <end position="114"/>
    </location>
</feature>
<sequence length="250" mass="27549">MYFYEEGECITNTESALSKPSSFAKEENEKVVYFQNGCLTKLQSQGRFRSNLYLVPTNPRILDSTTTSAETATATESAEKAEETDAPEKESVAPTTAHPEENSKEREEPVEIKSSESTGSGREPSESAEQSSVEASTVSDEISSVPPADITNEKSTEDSTSAEVVDTTTSGQERETDPEEGFEEGEDYSAEEENEDDGRMPPEDRAMEKLSKKGEKAGYIKYKKHPKNFASKTAKLSHKKVQIKEEVSLC</sequence>
<feature type="compositionally biased region" description="Basic and acidic residues" evidence="1">
    <location>
        <begin position="77"/>
        <end position="91"/>
    </location>
</feature>
<name>A0A0B1TI11_OESDE</name>
<feature type="compositionally biased region" description="Polar residues" evidence="1">
    <location>
        <begin position="158"/>
        <end position="171"/>
    </location>
</feature>
<evidence type="ECO:0000313" key="3">
    <source>
        <dbReference type="Proteomes" id="UP000053660"/>
    </source>
</evidence>
<dbReference type="Proteomes" id="UP000053660">
    <property type="component" value="Unassembled WGS sequence"/>
</dbReference>
<dbReference type="EMBL" id="KN549505">
    <property type="protein sequence ID" value="KHJ97153.1"/>
    <property type="molecule type" value="Genomic_DNA"/>
</dbReference>
<reference evidence="2 3" key="1">
    <citation type="submission" date="2014-03" db="EMBL/GenBank/DDBJ databases">
        <title>Draft genome of the hookworm Oesophagostomum dentatum.</title>
        <authorList>
            <person name="Mitreva M."/>
        </authorList>
    </citation>
    <scope>NUCLEOTIDE SEQUENCE [LARGE SCALE GENOMIC DNA]</scope>
    <source>
        <strain evidence="2 3">OD-Hann</strain>
    </source>
</reference>